<dbReference type="Proteomes" id="UP000078492">
    <property type="component" value="Unassembled WGS sequence"/>
</dbReference>
<keyword evidence="2" id="KW-1185">Reference proteome</keyword>
<feature type="non-terminal residue" evidence="1">
    <location>
        <position position="1"/>
    </location>
</feature>
<sequence>LDCTRISDANALYVLAAARKSTGATTQSLHKIAVSKSTIRRKRMNVRKTLADNIKKSFHPDVPLTVHWDGKLLPSLTSKNKVERLAISVTGEGVEKLLGVPAIALGIGKTQADVVYKTLQEWNLSDTVTSMCFDTTASNTGKNRGACVELEKKLGHELFSLACRHHIHELIVGSVFDILFGPSSGPNIKIFQRFQESWESIDQEKYESALKDKKISTFLAPIQNEMIDFIRNQLLLFQPREDYKELLILSLIFLGAEDKIKIRSPGAYHRARWMAKLIYCMKIYLFRSQFKVRASELSGLRQFNLFLIKIYLKKWYTSQCPILAPVNDLELLKDLIQYKSINPTVSKAAYDTFSRHLWYLSDSLAGLSLFDSRISNEERKKMTNSLRKDGTEIPPKRIIVDKDTIDVNEISDFITENSKQIFITNGISLNFLHKDPSLWEENEEFIKSRYRIGQLKVVNDVAERGVSLIQNFNSVLTKQEEQKQYLLQVVEYHRREKYSFKKSVNLN</sequence>
<organism evidence="1 2">
    <name type="scientific">Trachymyrmex cornetzi</name>
    <dbReference type="NCBI Taxonomy" id="471704"/>
    <lineage>
        <taxon>Eukaryota</taxon>
        <taxon>Metazoa</taxon>
        <taxon>Ecdysozoa</taxon>
        <taxon>Arthropoda</taxon>
        <taxon>Hexapoda</taxon>
        <taxon>Insecta</taxon>
        <taxon>Pterygota</taxon>
        <taxon>Neoptera</taxon>
        <taxon>Endopterygota</taxon>
        <taxon>Hymenoptera</taxon>
        <taxon>Apocrita</taxon>
        <taxon>Aculeata</taxon>
        <taxon>Formicoidea</taxon>
        <taxon>Formicidae</taxon>
        <taxon>Myrmicinae</taxon>
        <taxon>Trachymyrmex</taxon>
    </lineage>
</organism>
<dbReference type="PANTHER" id="PTHR46113:SF1">
    <property type="entry name" value="PEPTIDASE M17 LEUCYL AMINOPEPTIDASE N-TERMINAL DOMAIN-CONTAINING PROTEIN"/>
    <property type="match status" value="1"/>
</dbReference>
<dbReference type="EMBL" id="KQ981050">
    <property type="protein sequence ID" value="KYN10013.1"/>
    <property type="molecule type" value="Genomic_DNA"/>
</dbReference>
<reference evidence="1 2" key="1">
    <citation type="submission" date="2015-09" db="EMBL/GenBank/DDBJ databases">
        <title>Trachymyrmex cornetzi WGS genome.</title>
        <authorList>
            <person name="Nygaard S."/>
            <person name="Hu H."/>
            <person name="Boomsma J."/>
            <person name="Zhang G."/>
        </authorList>
    </citation>
    <scope>NUCLEOTIDE SEQUENCE [LARGE SCALE GENOMIC DNA]</scope>
    <source>
        <strain evidence="1">Tcor2-1</strain>
        <tissue evidence="1">Whole body</tissue>
    </source>
</reference>
<gene>
    <name evidence="1" type="ORF">ALC57_17860</name>
</gene>
<dbReference type="AlphaFoldDB" id="A0A151IT70"/>
<evidence type="ECO:0000313" key="2">
    <source>
        <dbReference type="Proteomes" id="UP000078492"/>
    </source>
</evidence>
<evidence type="ECO:0000313" key="1">
    <source>
        <dbReference type="EMBL" id="KYN10013.1"/>
    </source>
</evidence>
<protein>
    <submittedName>
        <fullName evidence="1">Uncharacterized protein</fullName>
    </submittedName>
</protein>
<name>A0A151IT70_9HYME</name>
<dbReference type="PANTHER" id="PTHR46113">
    <property type="entry name" value="SNAC DOMAIN-CONTAINING PROTEIN"/>
    <property type="match status" value="1"/>
</dbReference>
<proteinExistence type="predicted"/>
<accession>A0A151IT70</accession>